<feature type="compositionally biased region" description="Low complexity" evidence="1">
    <location>
        <begin position="26"/>
        <end position="37"/>
    </location>
</feature>
<dbReference type="AlphaFoldDB" id="A0A6U7MTY7"/>
<feature type="region of interest" description="Disordered" evidence="1">
    <location>
        <begin position="202"/>
        <end position="222"/>
    </location>
</feature>
<evidence type="ECO:0000256" key="1">
    <source>
        <dbReference type="SAM" id="MobiDB-lite"/>
    </source>
</evidence>
<organism evidence="3">
    <name type="scientific">Haptolina brevifila</name>
    <dbReference type="NCBI Taxonomy" id="156173"/>
    <lineage>
        <taxon>Eukaryota</taxon>
        <taxon>Haptista</taxon>
        <taxon>Haptophyta</taxon>
        <taxon>Prymnesiophyceae</taxon>
        <taxon>Prymnesiales</taxon>
        <taxon>Prymnesiaceae</taxon>
        <taxon>Haptolina</taxon>
    </lineage>
</organism>
<name>A0A6U7MTY7_9EUKA</name>
<gene>
    <name evidence="3" type="ORF">CBRE1094_LOCUS42958</name>
</gene>
<dbReference type="EMBL" id="HBGU01078763">
    <property type="protein sequence ID" value="CAD9545166.1"/>
    <property type="molecule type" value="Transcribed_RNA"/>
</dbReference>
<feature type="domain" description="(S)-ureidoglycine aminohydrolase cupin" evidence="2">
    <location>
        <begin position="80"/>
        <end position="142"/>
    </location>
</feature>
<evidence type="ECO:0000259" key="2">
    <source>
        <dbReference type="Pfam" id="PF05899"/>
    </source>
</evidence>
<dbReference type="Pfam" id="PF05899">
    <property type="entry name" value="Cupin_3"/>
    <property type="match status" value="1"/>
</dbReference>
<dbReference type="InterPro" id="IPR011051">
    <property type="entry name" value="RmlC_Cupin_sf"/>
</dbReference>
<proteinExistence type="predicted"/>
<dbReference type="InterPro" id="IPR014710">
    <property type="entry name" value="RmlC-like_jellyroll"/>
</dbReference>
<sequence>MEPPEPSASMEPPEPSASMVHHIESSPRSAVRPPSAAGVEAPPLMTIIRAANVTAEYKETAKGWPLWDSKTHPQKPKGSGKFPFDYNGDYDTERVLITRGRATLTPAAGLGPPVSIGNGDAVYFHKGFKCNWHVHEPMLKHYAYYGDDGEPMPEDRGEGITCDKCGVDCFAESYLFTDTEGTDFDICPKCFKLDKAKYAGAEHQLEGEPAPAPNKKQKTKKK</sequence>
<dbReference type="Gene3D" id="2.60.120.10">
    <property type="entry name" value="Jelly Rolls"/>
    <property type="match status" value="1"/>
</dbReference>
<feature type="region of interest" description="Disordered" evidence="1">
    <location>
        <begin position="1"/>
        <end position="38"/>
    </location>
</feature>
<accession>A0A6U7MTY7</accession>
<dbReference type="InterPro" id="IPR008579">
    <property type="entry name" value="UGlyAH_Cupin_dom"/>
</dbReference>
<protein>
    <recommendedName>
        <fullName evidence="2">(S)-ureidoglycine aminohydrolase cupin domain-containing protein</fullName>
    </recommendedName>
</protein>
<evidence type="ECO:0000313" key="3">
    <source>
        <dbReference type="EMBL" id="CAD9545166.1"/>
    </source>
</evidence>
<dbReference type="SUPFAM" id="SSF51182">
    <property type="entry name" value="RmlC-like cupins"/>
    <property type="match status" value="1"/>
</dbReference>
<reference evidence="3" key="1">
    <citation type="submission" date="2021-01" db="EMBL/GenBank/DDBJ databases">
        <authorList>
            <person name="Corre E."/>
            <person name="Pelletier E."/>
            <person name="Niang G."/>
            <person name="Scheremetjew M."/>
            <person name="Finn R."/>
            <person name="Kale V."/>
            <person name="Holt S."/>
            <person name="Cochrane G."/>
            <person name="Meng A."/>
            <person name="Brown T."/>
            <person name="Cohen L."/>
        </authorList>
    </citation>
    <scope>NUCLEOTIDE SEQUENCE</scope>
    <source>
        <strain evidence="3">UTEX LB 985</strain>
    </source>
</reference>
<feature type="compositionally biased region" description="Low complexity" evidence="1">
    <location>
        <begin position="7"/>
        <end position="19"/>
    </location>
</feature>